<dbReference type="OrthoDB" id="8780048at2"/>
<dbReference type="Proteomes" id="UP000272771">
    <property type="component" value="Chromosome"/>
</dbReference>
<dbReference type="STRING" id="28091.SAMEA3174300_01305"/>
<reference evidence="1 2" key="1">
    <citation type="submission" date="2018-12" db="EMBL/GenBank/DDBJ databases">
        <authorList>
            <consortium name="Pathogen Informatics"/>
        </authorList>
    </citation>
    <scope>NUCLEOTIDE SEQUENCE [LARGE SCALE GENOMIC DNA]</scope>
    <source>
        <strain evidence="1 2">NCTC12742</strain>
    </source>
</reference>
<dbReference type="RefSeq" id="WP_004282728.1">
    <property type="nucleotide sequence ID" value="NZ_CAUJRG010000002.1"/>
</dbReference>
<dbReference type="AlphaFoldDB" id="A0A448VKX9"/>
<keyword evidence="2" id="KW-1185">Reference proteome</keyword>
<dbReference type="EMBL" id="LR134533">
    <property type="protein sequence ID" value="VEJ50424.1"/>
    <property type="molecule type" value="Genomic_DNA"/>
</dbReference>
<evidence type="ECO:0000313" key="2">
    <source>
        <dbReference type="Proteomes" id="UP000272771"/>
    </source>
</evidence>
<organism evidence="1 2">
    <name type="scientific">Neisseria weaveri</name>
    <dbReference type="NCBI Taxonomy" id="28091"/>
    <lineage>
        <taxon>Bacteria</taxon>
        <taxon>Pseudomonadati</taxon>
        <taxon>Pseudomonadota</taxon>
        <taxon>Betaproteobacteria</taxon>
        <taxon>Neisseriales</taxon>
        <taxon>Neisseriaceae</taxon>
        <taxon>Neisseria</taxon>
    </lineage>
</organism>
<sequence>MSGTTEWEDRQKSIAQTIQELQTFEDQELIVVVTDDEGQTFKTVKLVSKGFDGDKVYCALHI</sequence>
<evidence type="ECO:0000313" key="1">
    <source>
        <dbReference type="EMBL" id="VEJ50424.1"/>
    </source>
</evidence>
<name>A0A448VKX9_9NEIS</name>
<proteinExistence type="predicted"/>
<dbReference type="KEGG" id="nwe:SAMEA3174300_1305"/>
<gene>
    <name evidence="1" type="ORF">NCTC12742_00683</name>
</gene>
<accession>A0A448VKX9</accession>
<protein>
    <submittedName>
        <fullName evidence="1">Uncharacterized protein</fullName>
    </submittedName>
</protein>